<protein>
    <submittedName>
        <fullName evidence="4">Probable NAD(P)H dehydrogenase subunit CRR3, chloroplastic</fullName>
    </submittedName>
</protein>
<name>A0A6P4BVU4_ARADU</name>
<dbReference type="GO" id="GO:0010598">
    <property type="term" value="C:NAD(P)H dehydrogenase complex (plastoquinone)"/>
    <property type="evidence" value="ECO:0007669"/>
    <property type="project" value="InterPro"/>
</dbReference>
<dbReference type="GO" id="GO:0009773">
    <property type="term" value="P:photosynthetic electron transport in photosystem I"/>
    <property type="evidence" value="ECO:0007669"/>
    <property type="project" value="InterPro"/>
</dbReference>
<sequence>MMKMLCLSNIIPINKTILASSPNNDVPIPPPPSSSSSKRRKVGPRRPPKPTVIQIERIVGAGSFRDGEQAGDSDVRKSVFDLFLGQAFEGPVEKKIRTTGEWLLTNAEPRFQKSGKGILKFIFQLMLPIWIMSLLVASGVIKLPFSSPFLDDLLL</sequence>
<dbReference type="GeneID" id="107471928"/>
<feature type="region of interest" description="Disordered" evidence="1">
    <location>
        <begin position="20"/>
        <end position="49"/>
    </location>
</feature>
<keyword evidence="3" id="KW-1185">Reference proteome</keyword>
<dbReference type="InterPro" id="IPR038931">
    <property type="entry name" value="CRR3"/>
</dbReference>
<evidence type="ECO:0000256" key="2">
    <source>
        <dbReference type="SAM" id="Phobius"/>
    </source>
</evidence>
<dbReference type="RefSeq" id="XP_015946952.1">
    <property type="nucleotide sequence ID" value="XM_016091466.3"/>
</dbReference>
<evidence type="ECO:0000313" key="4">
    <source>
        <dbReference type="RefSeq" id="XP_015946952.1"/>
    </source>
</evidence>
<gene>
    <name evidence="4" type="primary">LOC107471928</name>
</gene>
<feature type="transmembrane region" description="Helical" evidence="2">
    <location>
        <begin position="121"/>
        <end position="145"/>
    </location>
</feature>
<accession>A0A6P4BVU4</accession>
<dbReference type="PANTHER" id="PTHR36340">
    <property type="entry name" value="NAD(P)H DEHYDROGENASE SUBUNIT CRR3, CHLOROPLASTIC-RELATED"/>
    <property type="match status" value="1"/>
</dbReference>
<keyword evidence="2" id="KW-0472">Membrane</keyword>
<dbReference type="OrthoDB" id="786513at2759"/>
<dbReference type="AlphaFoldDB" id="A0A6P4BVU4"/>
<proteinExistence type="predicted"/>
<dbReference type="Proteomes" id="UP000515211">
    <property type="component" value="Chromosome 10"/>
</dbReference>
<dbReference type="PANTHER" id="PTHR36340:SF1">
    <property type="entry name" value="NAD(P)H DEHYDROGENASE SUBUNIT CRR3, CHLOROPLASTIC-RELATED"/>
    <property type="match status" value="1"/>
</dbReference>
<evidence type="ECO:0000256" key="1">
    <source>
        <dbReference type="SAM" id="MobiDB-lite"/>
    </source>
</evidence>
<reference evidence="3" key="1">
    <citation type="journal article" date="2016" name="Nat. Genet.">
        <title>The genome sequences of Arachis duranensis and Arachis ipaensis, the diploid ancestors of cultivated peanut.</title>
        <authorList>
            <person name="Bertioli D.J."/>
            <person name="Cannon S.B."/>
            <person name="Froenicke L."/>
            <person name="Huang G."/>
            <person name="Farmer A.D."/>
            <person name="Cannon E.K."/>
            <person name="Liu X."/>
            <person name="Gao D."/>
            <person name="Clevenger J."/>
            <person name="Dash S."/>
            <person name="Ren L."/>
            <person name="Moretzsohn M.C."/>
            <person name="Shirasawa K."/>
            <person name="Huang W."/>
            <person name="Vidigal B."/>
            <person name="Abernathy B."/>
            <person name="Chu Y."/>
            <person name="Niederhuth C.E."/>
            <person name="Umale P."/>
            <person name="Araujo A.C."/>
            <person name="Kozik A."/>
            <person name="Kim K.D."/>
            <person name="Burow M.D."/>
            <person name="Varshney R.K."/>
            <person name="Wang X."/>
            <person name="Zhang X."/>
            <person name="Barkley N."/>
            <person name="Guimaraes P.M."/>
            <person name="Isobe S."/>
            <person name="Guo B."/>
            <person name="Liao B."/>
            <person name="Stalker H.T."/>
            <person name="Schmitz R.J."/>
            <person name="Scheffler B.E."/>
            <person name="Leal-Bertioli S.C."/>
            <person name="Xun X."/>
            <person name="Jackson S.A."/>
            <person name="Michelmore R."/>
            <person name="Ozias-Akins P."/>
        </authorList>
    </citation>
    <scope>NUCLEOTIDE SEQUENCE [LARGE SCALE GENOMIC DNA]</scope>
    <source>
        <strain evidence="3">cv. V14167</strain>
    </source>
</reference>
<organism evidence="3 4">
    <name type="scientific">Arachis duranensis</name>
    <name type="common">Wild peanut</name>
    <dbReference type="NCBI Taxonomy" id="130453"/>
    <lineage>
        <taxon>Eukaryota</taxon>
        <taxon>Viridiplantae</taxon>
        <taxon>Streptophyta</taxon>
        <taxon>Embryophyta</taxon>
        <taxon>Tracheophyta</taxon>
        <taxon>Spermatophyta</taxon>
        <taxon>Magnoliopsida</taxon>
        <taxon>eudicotyledons</taxon>
        <taxon>Gunneridae</taxon>
        <taxon>Pentapetalae</taxon>
        <taxon>rosids</taxon>
        <taxon>fabids</taxon>
        <taxon>Fabales</taxon>
        <taxon>Fabaceae</taxon>
        <taxon>Papilionoideae</taxon>
        <taxon>50 kb inversion clade</taxon>
        <taxon>dalbergioids sensu lato</taxon>
        <taxon>Dalbergieae</taxon>
        <taxon>Pterocarpus clade</taxon>
        <taxon>Arachis</taxon>
    </lineage>
</organism>
<feature type="compositionally biased region" description="Basic residues" evidence="1">
    <location>
        <begin position="37"/>
        <end position="48"/>
    </location>
</feature>
<reference evidence="4" key="2">
    <citation type="submission" date="2025-08" db="UniProtKB">
        <authorList>
            <consortium name="RefSeq"/>
        </authorList>
    </citation>
    <scope>IDENTIFICATION</scope>
    <source>
        <tissue evidence="4">Whole plant</tissue>
    </source>
</reference>
<keyword evidence="2" id="KW-1133">Transmembrane helix</keyword>
<evidence type="ECO:0000313" key="3">
    <source>
        <dbReference type="Proteomes" id="UP000515211"/>
    </source>
</evidence>
<keyword evidence="2" id="KW-0812">Transmembrane</keyword>
<dbReference type="KEGG" id="adu:107471928"/>
<dbReference type="GO" id="GO:0009535">
    <property type="term" value="C:chloroplast thylakoid membrane"/>
    <property type="evidence" value="ECO:0007669"/>
    <property type="project" value="InterPro"/>
</dbReference>